<dbReference type="InterPro" id="IPR014960">
    <property type="entry name" value="DUF1828"/>
</dbReference>
<gene>
    <name evidence="2" type="ORF">H8702_04280</name>
</gene>
<dbReference type="Pfam" id="PF08861">
    <property type="entry name" value="DUF1828"/>
    <property type="match status" value="1"/>
</dbReference>
<sequence length="247" mass="28794">MIDLEGLKRNFGRIDFREKRPGLYKVIIPYFYEDGDMYDIFIEEVGTKIRISDRGLTLMKLSYSFDLDTQHKKEVLENIIFQNRCKIETGNIYLDVIPSQFTGGIYQYIQTISKVSTIDIISKEIMKSYFFDFFTEFVSSAFEKYHVQSNIIPTQNSDLIVDFVIPESKKPLYIFGVNDDSKASKAVISCLTFQTQNLPFRSIIVHEDFNKLSQFNRNQITNTADKQFTSLEDFKSQGSLYIEREIA</sequence>
<keyword evidence="3" id="KW-1185">Reference proteome</keyword>
<dbReference type="RefSeq" id="WP_187536292.1">
    <property type="nucleotide sequence ID" value="NZ_JACRTL010000002.1"/>
</dbReference>
<evidence type="ECO:0000259" key="1">
    <source>
        <dbReference type="Pfam" id="PF08861"/>
    </source>
</evidence>
<dbReference type="EMBL" id="JACRTL010000002">
    <property type="protein sequence ID" value="MBC8610344.1"/>
    <property type="molecule type" value="Genomic_DNA"/>
</dbReference>
<evidence type="ECO:0000313" key="2">
    <source>
        <dbReference type="EMBL" id="MBC8610344.1"/>
    </source>
</evidence>
<name>A0A8J6TPM6_9FIRM</name>
<accession>A0A8J6TPM6</accession>
<dbReference type="Proteomes" id="UP000632659">
    <property type="component" value="Unassembled WGS sequence"/>
</dbReference>
<proteinExistence type="predicted"/>
<protein>
    <submittedName>
        <fullName evidence="2">DUF1828 domain-containing protein</fullName>
    </submittedName>
</protein>
<organism evidence="2 3">
    <name type="scientific">Massiliimalia timonensis</name>
    <dbReference type="NCBI Taxonomy" id="1987501"/>
    <lineage>
        <taxon>Bacteria</taxon>
        <taxon>Bacillati</taxon>
        <taxon>Bacillota</taxon>
        <taxon>Clostridia</taxon>
        <taxon>Eubacteriales</taxon>
        <taxon>Oscillospiraceae</taxon>
        <taxon>Massiliimalia</taxon>
    </lineage>
</organism>
<feature type="domain" description="DUF1828" evidence="1">
    <location>
        <begin position="29"/>
        <end position="115"/>
    </location>
</feature>
<evidence type="ECO:0000313" key="3">
    <source>
        <dbReference type="Proteomes" id="UP000632659"/>
    </source>
</evidence>
<comment type="caution">
    <text evidence="2">The sequence shown here is derived from an EMBL/GenBank/DDBJ whole genome shotgun (WGS) entry which is preliminary data.</text>
</comment>
<reference evidence="2" key="1">
    <citation type="submission" date="2020-08" db="EMBL/GenBank/DDBJ databases">
        <title>Genome public.</title>
        <authorList>
            <person name="Liu C."/>
            <person name="Sun Q."/>
        </authorList>
    </citation>
    <scope>NUCLEOTIDE SEQUENCE</scope>
    <source>
        <strain evidence="2">NSJ-15</strain>
    </source>
</reference>
<dbReference type="AlphaFoldDB" id="A0A8J6TPM6"/>